<dbReference type="InterPro" id="IPR036388">
    <property type="entry name" value="WH-like_DNA-bd_sf"/>
</dbReference>
<protein>
    <submittedName>
        <fullName evidence="1">Transcriptional regulator</fullName>
    </submittedName>
</protein>
<dbReference type="RefSeq" id="WP_188469746.1">
    <property type="nucleotide sequence ID" value="NZ_BMFZ01000001.1"/>
</dbReference>
<dbReference type="EMBL" id="BMFZ01000001">
    <property type="protein sequence ID" value="GGA31751.1"/>
    <property type="molecule type" value="Genomic_DNA"/>
</dbReference>
<evidence type="ECO:0000313" key="1">
    <source>
        <dbReference type="EMBL" id="GGA31751.1"/>
    </source>
</evidence>
<keyword evidence="2" id="KW-1185">Reference proteome</keyword>
<reference evidence="2" key="1">
    <citation type="journal article" date="2019" name="Int. J. Syst. Evol. Microbiol.">
        <title>The Global Catalogue of Microorganisms (GCM) 10K type strain sequencing project: providing services to taxonomists for standard genome sequencing and annotation.</title>
        <authorList>
            <consortium name="The Broad Institute Genomics Platform"/>
            <consortium name="The Broad Institute Genome Sequencing Center for Infectious Disease"/>
            <person name="Wu L."/>
            <person name="Ma J."/>
        </authorList>
    </citation>
    <scope>NUCLEOTIDE SEQUENCE [LARGE SCALE GENOMIC DNA]</scope>
    <source>
        <strain evidence="2">CGMCC 1.12806</strain>
    </source>
</reference>
<accession>A0ABQ1FWJ6</accession>
<proteinExistence type="predicted"/>
<dbReference type="SUPFAM" id="SSF46785">
    <property type="entry name" value="Winged helix' DNA-binding domain"/>
    <property type="match status" value="1"/>
</dbReference>
<comment type="caution">
    <text evidence="1">The sequence shown here is derived from an EMBL/GenBank/DDBJ whole genome shotgun (WGS) entry which is preliminary data.</text>
</comment>
<evidence type="ECO:0000313" key="2">
    <source>
        <dbReference type="Proteomes" id="UP000627464"/>
    </source>
</evidence>
<organism evidence="1 2">
    <name type="scientific">Hafnia psychrotolerans</name>
    <dbReference type="NCBI Taxonomy" id="1477018"/>
    <lineage>
        <taxon>Bacteria</taxon>
        <taxon>Pseudomonadati</taxon>
        <taxon>Pseudomonadota</taxon>
        <taxon>Gammaproteobacteria</taxon>
        <taxon>Enterobacterales</taxon>
        <taxon>Hafniaceae</taxon>
        <taxon>Hafnia</taxon>
    </lineage>
</organism>
<dbReference type="Proteomes" id="UP000627464">
    <property type="component" value="Unassembled WGS sequence"/>
</dbReference>
<gene>
    <name evidence="1" type="ORF">GCM10011328_03110</name>
</gene>
<name>A0ABQ1FWJ6_9GAMM</name>
<dbReference type="Gene3D" id="1.10.10.10">
    <property type="entry name" value="Winged helix-like DNA-binding domain superfamily/Winged helix DNA-binding domain"/>
    <property type="match status" value="1"/>
</dbReference>
<dbReference type="InterPro" id="IPR036390">
    <property type="entry name" value="WH_DNA-bd_sf"/>
</dbReference>
<sequence>MSSDDLENSGEIHQNAIKKSVAERLLLLLKTRGELQASDAGNILGTTSEAARQQFVKLAKDELVEAKSVSQGVGRPVQFWKLTARGHAHFPDAHADLTVQLLTLIRSSLGDKALDKLISSREEQTRDAYQQAMTGATTLEERLQRLTAIRTREGYMADWQQVEDGSFLLVENHCPICAAAATCQGFCRAEREVFSATLEANVERTEHILQGARRCAYRIWL</sequence>